<dbReference type="RefSeq" id="WP_146505705.1">
    <property type="nucleotide sequence ID" value="NZ_SJPG01000001.1"/>
</dbReference>
<dbReference type="AlphaFoldDB" id="A0A5C5XL34"/>
<dbReference type="Proteomes" id="UP000316095">
    <property type="component" value="Unassembled WGS sequence"/>
</dbReference>
<evidence type="ECO:0000313" key="1">
    <source>
        <dbReference type="EMBL" id="TWT63936.1"/>
    </source>
</evidence>
<dbReference type="OrthoDB" id="209320at2"/>
<proteinExistence type="predicted"/>
<evidence type="ECO:0000313" key="2">
    <source>
        <dbReference type="Proteomes" id="UP000316095"/>
    </source>
</evidence>
<gene>
    <name evidence="1" type="ORF">Pan54_46960</name>
</gene>
<accession>A0A5C5XL34</accession>
<name>A0A5C5XL34_9PLAN</name>
<protein>
    <recommendedName>
        <fullName evidence="3">Competence protein A</fullName>
    </recommendedName>
</protein>
<dbReference type="EMBL" id="SJPG01000001">
    <property type="protein sequence ID" value="TWT63936.1"/>
    <property type="molecule type" value="Genomic_DNA"/>
</dbReference>
<reference evidence="1 2" key="1">
    <citation type="submission" date="2019-02" db="EMBL/GenBank/DDBJ databases">
        <title>Deep-cultivation of Planctomycetes and their phenomic and genomic characterization uncovers novel biology.</title>
        <authorList>
            <person name="Wiegand S."/>
            <person name="Jogler M."/>
            <person name="Boedeker C."/>
            <person name="Pinto D."/>
            <person name="Vollmers J."/>
            <person name="Rivas-Marin E."/>
            <person name="Kohn T."/>
            <person name="Peeters S.H."/>
            <person name="Heuer A."/>
            <person name="Rast P."/>
            <person name="Oberbeckmann S."/>
            <person name="Bunk B."/>
            <person name="Jeske O."/>
            <person name="Meyerdierks A."/>
            <person name="Storesund J.E."/>
            <person name="Kallscheuer N."/>
            <person name="Luecker S."/>
            <person name="Lage O.M."/>
            <person name="Pohl T."/>
            <person name="Merkel B.J."/>
            <person name="Hornburger P."/>
            <person name="Mueller R.-W."/>
            <person name="Bruemmer F."/>
            <person name="Labrenz M."/>
            <person name="Spormann A.M."/>
            <person name="Op Den Camp H."/>
            <person name="Overmann J."/>
            <person name="Amann R."/>
            <person name="Jetten M.S.M."/>
            <person name="Mascher T."/>
            <person name="Medema M.H."/>
            <person name="Devos D.P."/>
            <person name="Kaster A.-K."/>
            <person name="Ovreas L."/>
            <person name="Rohde M."/>
            <person name="Galperin M.Y."/>
            <person name="Jogler C."/>
        </authorList>
    </citation>
    <scope>NUCLEOTIDE SEQUENCE [LARGE SCALE GENOMIC DNA]</scope>
    <source>
        <strain evidence="1 2">Pan54</strain>
    </source>
</reference>
<keyword evidence="2" id="KW-1185">Reference proteome</keyword>
<comment type="caution">
    <text evidence="1">The sequence shown here is derived from an EMBL/GenBank/DDBJ whole genome shotgun (WGS) entry which is preliminary data.</text>
</comment>
<dbReference type="Pfam" id="PF25216">
    <property type="entry name" value="Volactin"/>
    <property type="match status" value="1"/>
</dbReference>
<sequence length="339" mass="37624">MNIAIEFGGGEFRSLRREGTRLLARRISTDYLVIDANESRRKILERHSEEFARCDAGIIVYGNAANELAELLTLPLQSALENGHLRKDDPVSRQFLGALVEGLLPVPTKTNSPCIVIASQDDQDSSSQEEVRFLTQLVKLRGYTPEVISPGLALILSECSGSGFTGVGIKMGATLLDVSFVYQTRELARFTMPCGGQRVDRQIAISQNCFVRLQDGREVLDVRPIRIWREGVETLNHISDSRTLELRNQYREIAFMAMHRIQQELNQDGILIPKQVPLVIGGTLAGPAGTDEMFTQAISEIELPIRISQVRRVHNIRFSALRGGLILGEMASKPEKSAA</sequence>
<dbReference type="InterPro" id="IPR057363">
    <property type="entry name" value="Volactin"/>
</dbReference>
<evidence type="ECO:0008006" key="3">
    <source>
        <dbReference type="Google" id="ProtNLM"/>
    </source>
</evidence>
<organism evidence="1 2">
    <name type="scientific">Rubinisphaera italica</name>
    <dbReference type="NCBI Taxonomy" id="2527969"/>
    <lineage>
        <taxon>Bacteria</taxon>
        <taxon>Pseudomonadati</taxon>
        <taxon>Planctomycetota</taxon>
        <taxon>Planctomycetia</taxon>
        <taxon>Planctomycetales</taxon>
        <taxon>Planctomycetaceae</taxon>
        <taxon>Rubinisphaera</taxon>
    </lineage>
</organism>